<proteinExistence type="predicted"/>
<feature type="coiled-coil region" evidence="1">
    <location>
        <begin position="44"/>
        <end position="71"/>
    </location>
</feature>
<keyword evidence="1" id="KW-0175">Coiled coil</keyword>
<keyword evidence="4" id="KW-1185">Reference proteome</keyword>
<organism evidence="3 4">
    <name type="scientific">Apostasia shenzhenica</name>
    <dbReference type="NCBI Taxonomy" id="1088818"/>
    <lineage>
        <taxon>Eukaryota</taxon>
        <taxon>Viridiplantae</taxon>
        <taxon>Streptophyta</taxon>
        <taxon>Embryophyta</taxon>
        <taxon>Tracheophyta</taxon>
        <taxon>Spermatophyta</taxon>
        <taxon>Magnoliopsida</taxon>
        <taxon>Liliopsida</taxon>
        <taxon>Asparagales</taxon>
        <taxon>Orchidaceae</taxon>
        <taxon>Apostasioideae</taxon>
        <taxon>Apostasia</taxon>
    </lineage>
</organism>
<evidence type="ECO:0000256" key="2">
    <source>
        <dbReference type="SAM" id="MobiDB-lite"/>
    </source>
</evidence>
<reference evidence="3 4" key="1">
    <citation type="journal article" date="2017" name="Nature">
        <title>The Apostasia genome and the evolution of orchids.</title>
        <authorList>
            <person name="Zhang G.Q."/>
            <person name="Liu K.W."/>
            <person name="Li Z."/>
            <person name="Lohaus R."/>
            <person name="Hsiao Y.Y."/>
            <person name="Niu S.C."/>
            <person name="Wang J.Y."/>
            <person name="Lin Y.C."/>
            <person name="Xu Q."/>
            <person name="Chen L.J."/>
            <person name="Yoshida K."/>
            <person name="Fujiwara S."/>
            <person name="Wang Z.W."/>
            <person name="Zhang Y.Q."/>
            <person name="Mitsuda N."/>
            <person name="Wang M."/>
            <person name="Liu G.H."/>
            <person name="Pecoraro L."/>
            <person name="Huang H.X."/>
            <person name="Xiao X.J."/>
            <person name="Lin M."/>
            <person name="Wu X.Y."/>
            <person name="Wu W.L."/>
            <person name="Chen Y.Y."/>
            <person name="Chang S.B."/>
            <person name="Sakamoto S."/>
            <person name="Ohme-Takagi M."/>
            <person name="Yagi M."/>
            <person name="Zeng S.J."/>
            <person name="Shen C.Y."/>
            <person name="Yeh C.M."/>
            <person name="Luo Y.B."/>
            <person name="Tsai W.C."/>
            <person name="Van de Peer Y."/>
            <person name="Liu Z.J."/>
        </authorList>
    </citation>
    <scope>NUCLEOTIDE SEQUENCE [LARGE SCALE GENOMIC DNA]</scope>
    <source>
        <strain evidence="4">cv. Shenzhen</strain>
        <tissue evidence="3">Stem</tissue>
    </source>
</reference>
<name>A0A2I0B305_9ASPA</name>
<dbReference type="Proteomes" id="UP000236161">
    <property type="component" value="Unassembled WGS sequence"/>
</dbReference>
<evidence type="ECO:0000313" key="4">
    <source>
        <dbReference type="Proteomes" id="UP000236161"/>
    </source>
</evidence>
<feature type="region of interest" description="Disordered" evidence="2">
    <location>
        <begin position="198"/>
        <end position="220"/>
    </location>
</feature>
<feature type="compositionally biased region" description="Low complexity" evidence="2">
    <location>
        <begin position="204"/>
        <end position="220"/>
    </location>
</feature>
<evidence type="ECO:0000313" key="3">
    <source>
        <dbReference type="EMBL" id="PKA62173.1"/>
    </source>
</evidence>
<evidence type="ECO:0000256" key="1">
    <source>
        <dbReference type="SAM" id="Coils"/>
    </source>
</evidence>
<dbReference type="AlphaFoldDB" id="A0A2I0B305"/>
<protein>
    <submittedName>
        <fullName evidence="3">Uncharacterized protein</fullName>
    </submittedName>
</protein>
<dbReference type="EMBL" id="KZ451919">
    <property type="protein sequence ID" value="PKA62173.1"/>
    <property type="molecule type" value="Genomic_DNA"/>
</dbReference>
<sequence>MAELESALLQATKRSLADQKELGKLYKYEERIASLALSNVKWAEEALRKERNRLRAQVAESKEAESKAKEAAFEARRQHELMKSEIRSLRALIDNGLGWKGRRMENLEEAVRRTVNIVGSSAIGHHVKSQAAFDVLLQTLVDVSILNQKNIRGPAILPFCGPNGPDRFFNAGSHDLEAVPPPSCAYAGWGHWSVSPYRGPDEIQSAPSEAQQQAPPKDLQ</sequence>
<gene>
    <name evidence="3" type="ORF">AXF42_Ash015057</name>
</gene>
<accession>A0A2I0B305</accession>